<accession>A0A4P9WFQ4</accession>
<dbReference type="Proteomes" id="UP000269721">
    <property type="component" value="Unassembled WGS sequence"/>
</dbReference>
<feature type="region of interest" description="Disordered" evidence="1">
    <location>
        <begin position="1"/>
        <end position="39"/>
    </location>
</feature>
<keyword evidence="3" id="KW-1185">Reference proteome</keyword>
<name>A0A4P9WFQ4_9FUNG</name>
<proteinExistence type="predicted"/>
<organism evidence="2 3">
    <name type="scientific">Blyttiomyces helicus</name>
    <dbReference type="NCBI Taxonomy" id="388810"/>
    <lineage>
        <taxon>Eukaryota</taxon>
        <taxon>Fungi</taxon>
        <taxon>Fungi incertae sedis</taxon>
        <taxon>Chytridiomycota</taxon>
        <taxon>Chytridiomycota incertae sedis</taxon>
        <taxon>Chytridiomycetes</taxon>
        <taxon>Chytridiomycetes incertae sedis</taxon>
        <taxon>Blyttiomyces</taxon>
    </lineage>
</organism>
<dbReference type="AlphaFoldDB" id="A0A4P9WFQ4"/>
<evidence type="ECO:0000313" key="3">
    <source>
        <dbReference type="Proteomes" id="UP000269721"/>
    </source>
</evidence>
<protein>
    <submittedName>
        <fullName evidence="2">Uncharacterized protein</fullName>
    </submittedName>
</protein>
<sequence length="240" mass="26065">MAIANIDNIGGPIQEADVSSVKMTQRKTQSPTIPVVGRPPNNRSSYIVCPRYVSSVDRPAPSALRPPPPHHPLRQEGQNLQDKTGHSIASVEIRDALKPHLQVQEKRNIPTANEVAPDASFCSLPLLLVGHARSSSSALFISSLWSTDQKIKIRKPPSLPLYLSHPTIGDSNTMDSSPPLVLTSSHLRGFDRHAGALPHTYLIWRILSSSHPRTPSIAPHSLNASAGGNSFWECPGQTSR</sequence>
<dbReference type="EMBL" id="KZ995050">
    <property type="protein sequence ID" value="RKO91474.1"/>
    <property type="molecule type" value="Genomic_DNA"/>
</dbReference>
<gene>
    <name evidence="2" type="ORF">BDK51DRAFT_51593</name>
</gene>
<feature type="compositionally biased region" description="Polar residues" evidence="1">
    <location>
        <begin position="21"/>
        <end position="32"/>
    </location>
</feature>
<evidence type="ECO:0000256" key="1">
    <source>
        <dbReference type="SAM" id="MobiDB-lite"/>
    </source>
</evidence>
<feature type="region of interest" description="Disordered" evidence="1">
    <location>
        <begin position="57"/>
        <end position="85"/>
    </location>
</feature>
<evidence type="ECO:0000313" key="2">
    <source>
        <dbReference type="EMBL" id="RKO91474.1"/>
    </source>
</evidence>
<reference evidence="3" key="1">
    <citation type="journal article" date="2018" name="Nat. Microbiol.">
        <title>Leveraging single-cell genomics to expand the fungal tree of life.</title>
        <authorList>
            <person name="Ahrendt S.R."/>
            <person name="Quandt C.A."/>
            <person name="Ciobanu D."/>
            <person name="Clum A."/>
            <person name="Salamov A."/>
            <person name="Andreopoulos B."/>
            <person name="Cheng J.F."/>
            <person name="Woyke T."/>
            <person name="Pelin A."/>
            <person name="Henrissat B."/>
            <person name="Reynolds N.K."/>
            <person name="Benny G.L."/>
            <person name="Smith M.E."/>
            <person name="James T.Y."/>
            <person name="Grigoriev I.V."/>
        </authorList>
    </citation>
    <scope>NUCLEOTIDE SEQUENCE [LARGE SCALE GENOMIC DNA]</scope>
</reference>